<evidence type="ECO:0000313" key="11">
    <source>
        <dbReference type="Proteomes" id="UP001155241"/>
    </source>
</evidence>
<dbReference type="Gene3D" id="1.10.1740.10">
    <property type="match status" value="1"/>
</dbReference>
<dbReference type="GO" id="GO:0006352">
    <property type="term" value="P:DNA-templated transcription initiation"/>
    <property type="evidence" value="ECO:0007669"/>
    <property type="project" value="InterPro"/>
</dbReference>
<dbReference type="Pfam" id="PF04542">
    <property type="entry name" value="Sigma70_r2"/>
    <property type="match status" value="1"/>
</dbReference>
<dbReference type="InterPro" id="IPR039425">
    <property type="entry name" value="RNA_pol_sigma-70-like"/>
</dbReference>
<accession>A0A9X2FEJ1</accession>
<feature type="domain" description="RNA polymerase sigma-70 region 2" evidence="8">
    <location>
        <begin position="62"/>
        <end position="128"/>
    </location>
</feature>
<feature type="domain" description="RNA polymerase sigma factor 70 region 4 type 2" evidence="9">
    <location>
        <begin position="156"/>
        <end position="206"/>
    </location>
</feature>
<dbReference type="InterPro" id="IPR000838">
    <property type="entry name" value="RNA_pol_sigma70_ECF_CS"/>
</dbReference>
<name>A0A9X2FEJ1_9BACT</name>
<comment type="similarity">
    <text evidence="1 6">Belongs to the sigma-70 factor family. ECF subfamily.</text>
</comment>
<evidence type="ECO:0000256" key="7">
    <source>
        <dbReference type="SAM" id="MobiDB-lite"/>
    </source>
</evidence>
<keyword evidence="3 6" id="KW-0731">Sigma factor</keyword>
<dbReference type="InterPro" id="IPR013249">
    <property type="entry name" value="RNA_pol_sigma70_r4_t2"/>
</dbReference>
<evidence type="ECO:0000256" key="3">
    <source>
        <dbReference type="ARBA" id="ARBA00023082"/>
    </source>
</evidence>
<dbReference type="InterPro" id="IPR014284">
    <property type="entry name" value="RNA_pol_sigma-70_dom"/>
</dbReference>
<evidence type="ECO:0000313" key="10">
    <source>
        <dbReference type="EMBL" id="MCO6046718.1"/>
    </source>
</evidence>
<dbReference type="PANTHER" id="PTHR43133">
    <property type="entry name" value="RNA POLYMERASE ECF-TYPE SIGMA FACTO"/>
    <property type="match status" value="1"/>
</dbReference>
<dbReference type="Proteomes" id="UP001155241">
    <property type="component" value="Unassembled WGS sequence"/>
</dbReference>
<keyword evidence="5 6" id="KW-0804">Transcription</keyword>
<evidence type="ECO:0000259" key="8">
    <source>
        <dbReference type="Pfam" id="PF04542"/>
    </source>
</evidence>
<dbReference type="CDD" id="cd06171">
    <property type="entry name" value="Sigma70_r4"/>
    <property type="match status" value="1"/>
</dbReference>
<evidence type="ECO:0000256" key="6">
    <source>
        <dbReference type="RuleBase" id="RU000716"/>
    </source>
</evidence>
<gene>
    <name evidence="10" type="ORF">NG895_22710</name>
</gene>
<keyword evidence="4 6" id="KW-0238">DNA-binding</keyword>
<dbReference type="InterPro" id="IPR036388">
    <property type="entry name" value="WH-like_DNA-bd_sf"/>
</dbReference>
<evidence type="ECO:0000256" key="5">
    <source>
        <dbReference type="ARBA" id="ARBA00023163"/>
    </source>
</evidence>
<protein>
    <recommendedName>
        <fullName evidence="6">RNA polymerase sigma factor</fullName>
    </recommendedName>
</protein>
<dbReference type="GO" id="GO:0003677">
    <property type="term" value="F:DNA binding"/>
    <property type="evidence" value="ECO:0007669"/>
    <property type="project" value="UniProtKB-KW"/>
</dbReference>
<dbReference type="PANTHER" id="PTHR43133:SF8">
    <property type="entry name" value="RNA POLYMERASE SIGMA FACTOR HI_1459-RELATED"/>
    <property type="match status" value="1"/>
</dbReference>
<dbReference type="GO" id="GO:0016987">
    <property type="term" value="F:sigma factor activity"/>
    <property type="evidence" value="ECO:0007669"/>
    <property type="project" value="UniProtKB-KW"/>
</dbReference>
<keyword evidence="11" id="KW-1185">Reference proteome</keyword>
<dbReference type="SUPFAM" id="SSF88659">
    <property type="entry name" value="Sigma3 and sigma4 domains of RNA polymerase sigma factors"/>
    <property type="match status" value="1"/>
</dbReference>
<comment type="caution">
    <text evidence="10">The sequence shown here is derived from an EMBL/GenBank/DDBJ whole genome shotgun (WGS) entry which is preliminary data.</text>
</comment>
<dbReference type="InterPro" id="IPR013325">
    <property type="entry name" value="RNA_pol_sigma_r2"/>
</dbReference>
<dbReference type="NCBIfam" id="TIGR02937">
    <property type="entry name" value="sigma70-ECF"/>
    <property type="match status" value="1"/>
</dbReference>
<evidence type="ECO:0000259" key="9">
    <source>
        <dbReference type="Pfam" id="PF08281"/>
    </source>
</evidence>
<reference evidence="10" key="1">
    <citation type="submission" date="2022-06" db="EMBL/GenBank/DDBJ databases">
        <title>Aeoliella straminimaris, a novel planctomycete from sediments.</title>
        <authorList>
            <person name="Vitorino I.R."/>
            <person name="Lage O.M."/>
        </authorList>
    </citation>
    <scope>NUCLEOTIDE SEQUENCE</scope>
    <source>
        <strain evidence="10">ICT_H6.2</strain>
    </source>
</reference>
<proteinExistence type="inferred from homology"/>
<feature type="region of interest" description="Disordered" evidence="7">
    <location>
        <begin position="227"/>
        <end position="246"/>
    </location>
</feature>
<organism evidence="10 11">
    <name type="scientific">Aeoliella straminimaris</name>
    <dbReference type="NCBI Taxonomy" id="2954799"/>
    <lineage>
        <taxon>Bacteria</taxon>
        <taxon>Pseudomonadati</taxon>
        <taxon>Planctomycetota</taxon>
        <taxon>Planctomycetia</taxon>
        <taxon>Pirellulales</taxon>
        <taxon>Lacipirellulaceae</taxon>
        <taxon>Aeoliella</taxon>
    </lineage>
</organism>
<evidence type="ECO:0000256" key="4">
    <source>
        <dbReference type="ARBA" id="ARBA00023125"/>
    </source>
</evidence>
<dbReference type="RefSeq" id="WP_252854832.1">
    <property type="nucleotide sequence ID" value="NZ_JAMXLR010000077.1"/>
</dbReference>
<dbReference type="PROSITE" id="PS01063">
    <property type="entry name" value="SIGMA70_ECF"/>
    <property type="match status" value="1"/>
</dbReference>
<dbReference type="InterPro" id="IPR013324">
    <property type="entry name" value="RNA_pol_sigma_r3/r4-like"/>
</dbReference>
<dbReference type="Gene3D" id="1.10.10.10">
    <property type="entry name" value="Winged helix-like DNA-binding domain superfamily/Winged helix DNA-binding domain"/>
    <property type="match status" value="1"/>
</dbReference>
<dbReference type="Pfam" id="PF08281">
    <property type="entry name" value="Sigma70_r4_2"/>
    <property type="match status" value="1"/>
</dbReference>
<sequence length="246" mass="28142">MAQVLTKILKPWPNSLGIFLRPHCDWYSNLSDTDTRPSRDDEVDRALALRARGGDQSAVRRLVERHQAMVLRLCERMLGNRHDAEDVVQESFVRALRSLAKWDSTRALRPWLLAIAANRCRTALTKRKPLPCDQQVLADELPARRDGSQRLKQLTEEVELALADLRPEYRQAFELFHYEQLAYAEIAEVLSVPVGTVKTWIHRARQETATRLIRRGVVEKVEARAERSENQHELPAIPRAAASLTG</sequence>
<keyword evidence="2 6" id="KW-0805">Transcription regulation</keyword>
<evidence type="ECO:0000256" key="1">
    <source>
        <dbReference type="ARBA" id="ARBA00010641"/>
    </source>
</evidence>
<dbReference type="SUPFAM" id="SSF88946">
    <property type="entry name" value="Sigma2 domain of RNA polymerase sigma factors"/>
    <property type="match status" value="1"/>
</dbReference>
<dbReference type="AlphaFoldDB" id="A0A9X2FEJ1"/>
<dbReference type="InterPro" id="IPR007627">
    <property type="entry name" value="RNA_pol_sigma70_r2"/>
</dbReference>
<evidence type="ECO:0000256" key="2">
    <source>
        <dbReference type="ARBA" id="ARBA00023015"/>
    </source>
</evidence>
<dbReference type="EMBL" id="JAMXLR010000077">
    <property type="protein sequence ID" value="MCO6046718.1"/>
    <property type="molecule type" value="Genomic_DNA"/>
</dbReference>